<organism evidence="1 2">
    <name type="scientific">Cetraspora pellucida</name>
    <dbReference type="NCBI Taxonomy" id="1433469"/>
    <lineage>
        <taxon>Eukaryota</taxon>
        <taxon>Fungi</taxon>
        <taxon>Fungi incertae sedis</taxon>
        <taxon>Mucoromycota</taxon>
        <taxon>Glomeromycotina</taxon>
        <taxon>Glomeromycetes</taxon>
        <taxon>Diversisporales</taxon>
        <taxon>Gigasporaceae</taxon>
        <taxon>Cetraspora</taxon>
    </lineage>
</organism>
<comment type="caution">
    <text evidence="1">The sequence shown here is derived from an EMBL/GenBank/DDBJ whole genome shotgun (WGS) entry which is preliminary data.</text>
</comment>
<dbReference type="Proteomes" id="UP000789759">
    <property type="component" value="Unassembled WGS sequence"/>
</dbReference>
<gene>
    <name evidence="1" type="ORF">CPELLU_LOCUS7967</name>
</gene>
<evidence type="ECO:0000313" key="1">
    <source>
        <dbReference type="EMBL" id="CAG8621921.1"/>
    </source>
</evidence>
<dbReference type="EMBL" id="CAJVQA010005500">
    <property type="protein sequence ID" value="CAG8621921.1"/>
    <property type="molecule type" value="Genomic_DNA"/>
</dbReference>
<proteinExistence type="predicted"/>
<name>A0A9N9GSA7_9GLOM</name>
<evidence type="ECO:0000313" key="2">
    <source>
        <dbReference type="Proteomes" id="UP000789759"/>
    </source>
</evidence>
<dbReference type="AlphaFoldDB" id="A0A9N9GSA7"/>
<keyword evidence="2" id="KW-1185">Reference proteome</keyword>
<accession>A0A9N9GSA7</accession>
<reference evidence="1" key="1">
    <citation type="submission" date="2021-06" db="EMBL/GenBank/DDBJ databases">
        <authorList>
            <person name="Kallberg Y."/>
            <person name="Tangrot J."/>
            <person name="Rosling A."/>
        </authorList>
    </citation>
    <scope>NUCLEOTIDE SEQUENCE</scope>
    <source>
        <strain evidence="1">FL966</strain>
    </source>
</reference>
<protein>
    <submittedName>
        <fullName evidence="1">16832_t:CDS:1</fullName>
    </submittedName>
</protein>
<sequence length="103" mass="12238">MGKILNDKLKQFVKKSKTKQELIEKILGHNSNYAITNLNNIEKLADIMYNVDESKVKKHRKRNEQEIKEKKLTKYQQFMRDNYEEVASQYENSIETMKAIADI</sequence>